<organism evidence="1 2">
    <name type="scientific">Aureobasidium subglaciale (strain EXF-2481)</name>
    <name type="common">Aureobasidium pullulans var. subglaciale</name>
    <dbReference type="NCBI Taxonomy" id="1043005"/>
    <lineage>
        <taxon>Eukaryota</taxon>
        <taxon>Fungi</taxon>
        <taxon>Dikarya</taxon>
        <taxon>Ascomycota</taxon>
        <taxon>Pezizomycotina</taxon>
        <taxon>Dothideomycetes</taxon>
        <taxon>Dothideomycetidae</taxon>
        <taxon>Dothideales</taxon>
        <taxon>Saccotheciaceae</taxon>
        <taxon>Aureobasidium</taxon>
    </lineage>
</organism>
<evidence type="ECO:0000313" key="2">
    <source>
        <dbReference type="Proteomes" id="UP000030641"/>
    </source>
</evidence>
<evidence type="ECO:0000313" key="1">
    <source>
        <dbReference type="EMBL" id="KEQ96453.1"/>
    </source>
</evidence>
<name>A0A074YF56_AURSE</name>
<sequence>MLAFLRKHISSSLPSSETLYRSGLVRLFSFQENLSKRASPTEAELLGMSTRMRYYYRKMDDPVWRRARCDRQLKYWHDRRTDPEFIQKEQRSRQKYFDKRPYKGGPLQLPTTIRTWLNMLTDEQRTGLAWKTHIPVFTSEAQVRTCSTCENTPARGSKLWWKQINNQSDHRDESPELFECHSCYVAKGMPDIMPKGHESHVWGEHRSRPKP</sequence>
<dbReference type="AlphaFoldDB" id="A0A074YF56"/>
<proteinExistence type="predicted"/>
<dbReference type="HOGENOM" id="CLU_1304645_0_0_1"/>
<protein>
    <submittedName>
        <fullName evidence="1">Uncharacterized protein</fullName>
    </submittedName>
</protein>
<keyword evidence="2" id="KW-1185">Reference proteome</keyword>
<dbReference type="GeneID" id="25369846"/>
<dbReference type="OrthoDB" id="10527219at2759"/>
<gene>
    <name evidence="1" type="ORF">AUEXF2481DRAFT_639451</name>
</gene>
<dbReference type="Proteomes" id="UP000030641">
    <property type="component" value="Unassembled WGS sequence"/>
</dbReference>
<dbReference type="EMBL" id="KL584756">
    <property type="protein sequence ID" value="KEQ96453.1"/>
    <property type="molecule type" value="Genomic_DNA"/>
</dbReference>
<accession>A0A074YF56</accession>
<reference evidence="1 2" key="1">
    <citation type="journal article" date="2014" name="BMC Genomics">
        <title>Genome sequencing of four Aureobasidium pullulans varieties: biotechnological potential, stress tolerance, and description of new species.</title>
        <authorList>
            <person name="Gostin Ar C."/>
            <person name="Ohm R.A."/>
            <person name="Kogej T."/>
            <person name="Sonjak S."/>
            <person name="Turk M."/>
            <person name="Zajc J."/>
            <person name="Zalar P."/>
            <person name="Grube M."/>
            <person name="Sun H."/>
            <person name="Han J."/>
            <person name="Sharma A."/>
            <person name="Chiniquy J."/>
            <person name="Ngan C.Y."/>
            <person name="Lipzen A."/>
            <person name="Barry K."/>
            <person name="Grigoriev I.V."/>
            <person name="Gunde-Cimerman N."/>
        </authorList>
    </citation>
    <scope>NUCLEOTIDE SEQUENCE [LARGE SCALE GENOMIC DNA]</scope>
    <source>
        <strain evidence="1 2">EXF-2481</strain>
    </source>
</reference>
<dbReference type="InParanoid" id="A0A074YF56"/>
<dbReference type="RefSeq" id="XP_013345125.1">
    <property type="nucleotide sequence ID" value="XM_013489671.1"/>
</dbReference>